<evidence type="ECO:0000313" key="6">
    <source>
        <dbReference type="EMBL" id="SUV65444.1"/>
    </source>
</evidence>
<dbReference type="GO" id="GO:0016887">
    <property type="term" value="F:ATP hydrolysis activity"/>
    <property type="evidence" value="ECO:0007669"/>
    <property type="project" value="TreeGrafter"/>
</dbReference>
<protein>
    <submittedName>
        <fullName evidence="6">Type II traffic warden ATPase</fullName>
    </submittedName>
</protein>
<keyword evidence="4" id="KW-0472">Membrane</keyword>
<accession>A0A381A4A1</accession>
<evidence type="ECO:0000313" key="7">
    <source>
        <dbReference type="Proteomes" id="UP000255014"/>
    </source>
</evidence>
<dbReference type="Pfam" id="PF00437">
    <property type="entry name" value="T2SSE"/>
    <property type="match status" value="1"/>
</dbReference>
<dbReference type="InterPro" id="IPR027417">
    <property type="entry name" value="P-loop_NTPase"/>
</dbReference>
<dbReference type="PANTHER" id="PTHR30258:SF3">
    <property type="entry name" value="SLL1921 PROTEIN"/>
    <property type="match status" value="1"/>
</dbReference>
<dbReference type="AlphaFoldDB" id="A0A381A4A1"/>
<feature type="domain" description="Bacterial type II secretion system protein E" evidence="5">
    <location>
        <begin position="135"/>
        <end position="435"/>
    </location>
</feature>
<evidence type="ECO:0000259" key="5">
    <source>
        <dbReference type="Pfam" id="PF00437"/>
    </source>
</evidence>
<comment type="similarity">
    <text evidence="1">Belongs to the GSP E family.</text>
</comment>
<keyword evidence="4" id="KW-0812">Transmembrane</keyword>
<evidence type="ECO:0000256" key="3">
    <source>
        <dbReference type="ARBA" id="ARBA00022840"/>
    </source>
</evidence>
<proteinExistence type="inferred from homology"/>
<gene>
    <name evidence="6" type="primary">epsE</name>
    <name evidence="6" type="ORF">NCTC10911_02494</name>
</gene>
<dbReference type="SUPFAM" id="SSF52540">
    <property type="entry name" value="P-loop containing nucleoside triphosphate hydrolases"/>
    <property type="match status" value="1"/>
</dbReference>
<dbReference type="EMBL" id="UFTT01000002">
    <property type="protein sequence ID" value="SUV65444.1"/>
    <property type="molecule type" value="Genomic_DNA"/>
</dbReference>
<keyword evidence="3" id="KW-0067">ATP-binding</keyword>
<dbReference type="GO" id="GO:0005886">
    <property type="term" value="C:plasma membrane"/>
    <property type="evidence" value="ECO:0007669"/>
    <property type="project" value="TreeGrafter"/>
</dbReference>
<organism evidence="6 7">
    <name type="scientific">Bordetella pertussis</name>
    <dbReference type="NCBI Taxonomy" id="520"/>
    <lineage>
        <taxon>Bacteria</taxon>
        <taxon>Pseudomonadati</taxon>
        <taxon>Pseudomonadota</taxon>
        <taxon>Betaproteobacteria</taxon>
        <taxon>Burkholderiales</taxon>
        <taxon>Alcaligenaceae</taxon>
        <taxon>Bordetella</taxon>
    </lineage>
</organism>
<feature type="transmembrane region" description="Helical" evidence="4">
    <location>
        <begin position="763"/>
        <end position="783"/>
    </location>
</feature>
<dbReference type="Gene3D" id="3.30.450.90">
    <property type="match status" value="1"/>
</dbReference>
<feature type="transmembrane region" description="Helical" evidence="4">
    <location>
        <begin position="705"/>
        <end position="730"/>
    </location>
</feature>
<evidence type="ECO:0000256" key="2">
    <source>
        <dbReference type="ARBA" id="ARBA00022741"/>
    </source>
</evidence>
<keyword evidence="4" id="KW-1133">Transmembrane helix</keyword>
<dbReference type="PANTHER" id="PTHR30258">
    <property type="entry name" value="TYPE II SECRETION SYSTEM PROTEIN GSPE-RELATED"/>
    <property type="match status" value="1"/>
</dbReference>
<evidence type="ECO:0000256" key="1">
    <source>
        <dbReference type="ARBA" id="ARBA00006611"/>
    </source>
</evidence>
<dbReference type="Proteomes" id="UP000255014">
    <property type="component" value="Unassembled WGS sequence"/>
</dbReference>
<dbReference type="GO" id="GO:0005524">
    <property type="term" value="F:ATP binding"/>
    <property type="evidence" value="ECO:0007669"/>
    <property type="project" value="UniProtKB-KW"/>
</dbReference>
<dbReference type="Gene3D" id="3.40.50.300">
    <property type="entry name" value="P-loop containing nucleotide triphosphate hydrolases"/>
    <property type="match status" value="1"/>
</dbReference>
<dbReference type="InterPro" id="IPR001482">
    <property type="entry name" value="T2SS/T4SS_dom"/>
</dbReference>
<keyword evidence="2" id="KW-0547">Nucleotide-binding</keyword>
<sequence length="950" mass="103141">MRIRSHRPALHSPCTTLAPFVADHEALGRLRPAFVRALAREFDLGALAGRLCPVLLEGSYAALFALADYVHGDQADELERLMRKRGYRLAAPARYVLPSPLLLAVAREAAGAPGLHAADHPAQRRTALQALFFDMVRWGVRHGASDLHLHADRRAATAQVRYTVGGAYVAAPCFNGLSHACLLEILAVAWMDVRAGNGAVFDPRAEQQGRIALQVDEVPVVLRWASLATDHGPSVCLRILRQDPPQGGASLAELGYLPAQVATLERACQRAGGAVVLAGTVGAGKSTTIATMLRGLPAERKLVTLEDPAEYAIANALQNSVSRSLDGEAGAPFDAKLLTIKRSAMHDLYLGEVRDRQTGRVFTDLAGSGVSLYTTTHAGSALLIPERLASDFIGVSRDFLATPGVLKLLVYQTLLPRLCPACALPLAVLWRRGAGWSHAQRLAWRCWAARLRRACAAPAWRWRRRACAIPPVARPARAPVCRPCAATRGAPWSPNCSNRKPTPSCSISSAGATIRRCAACWGGAHAGSRPTRRCGQSIAPGARSKQARWIRAWSNAVSRCHPPCARRRAPRTAMAEHAALASAWRAAGALGQRLDAWRFGAERGDYYEYLADMLEGLQGRQTLRDIFETDAARHGEASVRGRLARRWLHRYQDCGGDLRATWARCLPEGDCTLLALAQAAGGGALGIVLRDLAHLTRLTQGMRREFCVTIAAGLVAMTVACALLAAVPAFSAPRLRLVFQAVPPDYHGAWSAGLFALARYVEAAWSAAVAALTAAVALVCWSLPRYAGRARVFLDRWQPWRLYRDMQAIRFLALATVLLRQRGNIDTRLRTALLVQGADAPPWLAWHLERMLLRVDAGVVDASVFDTGLFEPAHAWFMADMVAAHGLADGLARARTRVEAHMLPRLRRQAQGLRWALLLGAVGAVLALALWHYAAIDDLRHALVSFYASQ</sequence>
<feature type="transmembrane region" description="Helical" evidence="4">
    <location>
        <begin position="673"/>
        <end position="693"/>
    </location>
</feature>
<evidence type="ECO:0000256" key="4">
    <source>
        <dbReference type="SAM" id="Phobius"/>
    </source>
</evidence>
<feature type="transmembrane region" description="Helical" evidence="4">
    <location>
        <begin position="915"/>
        <end position="934"/>
    </location>
</feature>
<reference evidence="6 7" key="1">
    <citation type="submission" date="2018-06" db="EMBL/GenBank/DDBJ databases">
        <authorList>
            <consortium name="Pathogen Informatics"/>
            <person name="Doyle S."/>
        </authorList>
    </citation>
    <scope>NUCLEOTIDE SEQUENCE [LARGE SCALE GENOMIC DNA]</scope>
    <source>
        <strain evidence="6 7">NCTC10911</strain>
    </source>
</reference>
<name>A0A381A4A1_BORPT</name>